<reference evidence="2" key="1">
    <citation type="submission" date="2022-08" db="EMBL/GenBank/DDBJ databases">
        <title>Genomic Encyclopedia of Type Strains, Phase V (KMG-V): Genome sequencing to study the core and pangenomes of soil and plant-associated prokaryotes.</title>
        <authorList>
            <person name="Whitman W."/>
        </authorList>
    </citation>
    <scope>NUCLEOTIDE SEQUENCE</scope>
    <source>
        <strain evidence="2">PS</strain>
    </source>
</reference>
<accession>A0ABT2EX45</accession>
<comment type="caution">
    <text evidence="2">The sequence shown here is derived from an EMBL/GenBank/DDBJ whole genome shotgun (WGS) entry which is preliminary data.</text>
</comment>
<organism evidence="2 3">
    <name type="scientific">Methanococcus voltae PS</name>
    <dbReference type="NCBI Taxonomy" id="523842"/>
    <lineage>
        <taxon>Archaea</taxon>
        <taxon>Methanobacteriati</taxon>
        <taxon>Methanobacteriota</taxon>
        <taxon>Methanomada group</taxon>
        <taxon>Methanococci</taxon>
        <taxon>Methanococcales</taxon>
        <taxon>Methanococcaceae</taxon>
        <taxon>Methanococcus</taxon>
    </lineage>
</organism>
<keyword evidence="1" id="KW-0812">Transmembrane</keyword>
<gene>
    <name evidence="2" type="ORF">M2325_001095</name>
</gene>
<feature type="transmembrane region" description="Helical" evidence="1">
    <location>
        <begin position="35"/>
        <end position="64"/>
    </location>
</feature>
<keyword evidence="3" id="KW-1185">Reference proteome</keyword>
<proteinExistence type="predicted"/>
<feature type="transmembrane region" description="Helical" evidence="1">
    <location>
        <begin position="12"/>
        <end position="28"/>
    </location>
</feature>
<sequence>MVDVINQKNPILAGILSFLIVGAGQMYNGQIKKGILLLIAGLISGFLLFFLIGFILLPIVYIYAIYDAYTTADKINKGEIFIN</sequence>
<evidence type="ECO:0000313" key="3">
    <source>
        <dbReference type="Proteomes" id="UP001140258"/>
    </source>
</evidence>
<evidence type="ECO:0000256" key="1">
    <source>
        <dbReference type="SAM" id="Phobius"/>
    </source>
</evidence>
<keyword evidence="1" id="KW-0472">Membrane</keyword>
<name>A0ABT2EX45_METVO</name>
<dbReference type="RefSeq" id="WP_259051835.1">
    <property type="nucleotide sequence ID" value="NZ_JANUCQ010000002.1"/>
</dbReference>
<keyword evidence="1" id="KW-1133">Transmembrane helix</keyword>
<evidence type="ECO:0000313" key="2">
    <source>
        <dbReference type="EMBL" id="MCS3922410.1"/>
    </source>
</evidence>
<protein>
    <submittedName>
        <fullName evidence="2">TM2 domain-containing membrane protein YozV</fullName>
    </submittedName>
</protein>
<dbReference type="Proteomes" id="UP001140258">
    <property type="component" value="Unassembled WGS sequence"/>
</dbReference>
<dbReference type="EMBL" id="JANUCQ010000002">
    <property type="protein sequence ID" value="MCS3922410.1"/>
    <property type="molecule type" value="Genomic_DNA"/>
</dbReference>